<comment type="similarity">
    <text evidence="1">Belongs to the 4-oxalocrotonate tautomerase family.</text>
</comment>
<accession>A0A0J1FTJ4</accession>
<evidence type="ECO:0000256" key="2">
    <source>
        <dbReference type="ARBA" id="ARBA00023235"/>
    </source>
</evidence>
<sequence>MPFIKLEAGKIDKEKKEKLINEFTRVASDILGISEEAFIVLIKENEMDNWGTGGKLLSKVLAERGNK</sequence>
<dbReference type="InterPro" id="IPR014347">
    <property type="entry name" value="Tautomerase/MIF_sf"/>
</dbReference>
<dbReference type="Pfam" id="PF01361">
    <property type="entry name" value="Tautomerase"/>
    <property type="match status" value="1"/>
</dbReference>
<evidence type="ECO:0000313" key="4">
    <source>
        <dbReference type="EMBL" id="KLU66602.1"/>
    </source>
</evidence>
<protein>
    <submittedName>
        <fullName evidence="4">4-oxalocrotonate tautomerase</fullName>
    </submittedName>
</protein>
<gene>
    <name evidence="4" type="ORF">DEAC_c12680</name>
</gene>
<dbReference type="Gene3D" id="3.30.429.10">
    <property type="entry name" value="Macrophage Migration Inhibitory Factor"/>
    <property type="match status" value="1"/>
</dbReference>
<comment type="caution">
    <text evidence="4">The sequence shown here is derived from an EMBL/GenBank/DDBJ whole genome shotgun (WGS) entry which is preliminary data.</text>
</comment>
<dbReference type="GO" id="GO:0016853">
    <property type="term" value="F:isomerase activity"/>
    <property type="evidence" value="ECO:0007669"/>
    <property type="project" value="UniProtKB-KW"/>
</dbReference>
<proteinExistence type="inferred from homology"/>
<evidence type="ECO:0000313" key="5">
    <source>
        <dbReference type="Proteomes" id="UP000036356"/>
    </source>
</evidence>
<dbReference type="EMBL" id="LDZY01000004">
    <property type="protein sequence ID" value="KLU66602.1"/>
    <property type="molecule type" value="Genomic_DNA"/>
</dbReference>
<evidence type="ECO:0000256" key="1">
    <source>
        <dbReference type="ARBA" id="ARBA00006723"/>
    </source>
</evidence>
<dbReference type="PATRIC" id="fig|476652.3.peg.1304"/>
<keyword evidence="2" id="KW-0413">Isomerase</keyword>
<dbReference type="AlphaFoldDB" id="A0A0J1FTJ4"/>
<dbReference type="NCBIfam" id="NF041920">
    <property type="entry name" value="DmpI"/>
    <property type="match status" value="1"/>
</dbReference>
<feature type="domain" description="4-oxalocrotonate tautomerase-like" evidence="3">
    <location>
        <begin position="4"/>
        <end position="58"/>
    </location>
</feature>
<dbReference type="InterPro" id="IPR004370">
    <property type="entry name" value="4-OT-like_dom"/>
</dbReference>
<dbReference type="RefSeq" id="WP_047809164.1">
    <property type="nucleotide sequence ID" value="NZ_LDZY01000004.1"/>
</dbReference>
<evidence type="ECO:0000259" key="3">
    <source>
        <dbReference type="Pfam" id="PF01361"/>
    </source>
</evidence>
<dbReference type="PANTHER" id="PTHR35530:SF2">
    <property type="entry name" value="BSL4019 PROTEIN"/>
    <property type="match status" value="1"/>
</dbReference>
<name>A0A0J1FTJ4_9FIRM</name>
<dbReference type="Proteomes" id="UP000036356">
    <property type="component" value="Unassembled WGS sequence"/>
</dbReference>
<reference evidence="4 5" key="1">
    <citation type="submission" date="2015-06" db="EMBL/GenBank/DDBJ databases">
        <title>Draft genome of the moderately acidophilic sulfate reducer Candidatus Desulfosporosinus acididurans strain M1.</title>
        <authorList>
            <person name="Poehlein A."/>
            <person name="Petzsch P."/>
            <person name="Johnson B.D."/>
            <person name="Schloemann M."/>
            <person name="Daniel R."/>
            <person name="Muehling M."/>
        </authorList>
    </citation>
    <scope>NUCLEOTIDE SEQUENCE [LARGE SCALE GENOMIC DNA]</scope>
    <source>
        <strain evidence="4 5">M1</strain>
    </source>
</reference>
<keyword evidence="5" id="KW-1185">Reference proteome</keyword>
<dbReference type="PANTHER" id="PTHR35530">
    <property type="entry name" value="TAUTOMERASE-RELATED"/>
    <property type="match status" value="1"/>
</dbReference>
<organism evidence="4 5">
    <name type="scientific">Desulfosporosinus acididurans</name>
    <dbReference type="NCBI Taxonomy" id="476652"/>
    <lineage>
        <taxon>Bacteria</taxon>
        <taxon>Bacillati</taxon>
        <taxon>Bacillota</taxon>
        <taxon>Clostridia</taxon>
        <taxon>Eubacteriales</taxon>
        <taxon>Desulfitobacteriaceae</taxon>
        <taxon>Desulfosporosinus</taxon>
    </lineage>
</organism>
<dbReference type="STRING" id="476652.DEAC_c12680"/>
<dbReference type="SUPFAM" id="SSF55331">
    <property type="entry name" value="Tautomerase/MIF"/>
    <property type="match status" value="1"/>
</dbReference>